<evidence type="ECO:0000313" key="3">
    <source>
        <dbReference type="EMBL" id="KAK9423388.1"/>
    </source>
</evidence>
<sequence length="336" mass="36139">MGSSSGIAGLKCVQWLLRGVQFVCSVVILGIYAYFLATMIKGKLTISTGVKAVEGISGVGTVYTLTGVLLVFCCAGHAGTSFIAMVLDIGLIGAYIYVAIANRDGASSCSGDTVNTVFGSGDAAATPSNAEGGVIGTVGLPTFQVTCRLETVCLIVACIAILFFIVSIFLEIHMNRSRHRASRPIRDADGEYINKSDHYGAPPQRREGKRGIFGAFRRREAAGPPMDPDMLPMHQQPGDMQTRQVATWGEVSSLHDSDRLYFNDGADRDEHGPPVKIKPTTAPQPAADTYAEGDVGHMEYDLYQPPRNGKDLSNDPREIGRLHESKASRVERLVES</sequence>
<evidence type="ECO:0000256" key="2">
    <source>
        <dbReference type="SAM" id="Phobius"/>
    </source>
</evidence>
<accession>A0ABR2V9U8</accession>
<keyword evidence="4" id="KW-1185">Reference proteome</keyword>
<gene>
    <name evidence="3" type="ORF">SUNI508_04282</name>
</gene>
<evidence type="ECO:0000256" key="1">
    <source>
        <dbReference type="SAM" id="MobiDB-lite"/>
    </source>
</evidence>
<feature type="compositionally biased region" description="Basic and acidic residues" evidence="1">
    <location>
        <begin position="259"/>
        <end position="273"/>
    </location>
</feature>
<comment type="caution">
    <text evidence="3">The sequence shown here is derived from an EMBL/GenBank/DDBJ whole genome shotgun (WGS) entry which is preliminary data.</text>
</comment>
<evidence type="ECO:0008006" key="5">
    <source>
        <dbReference type="Google" id="ProtNLM"/>
    </source>
</evidence>
<dbReference type="EMBL" id="JARVKF010000079">
    <property type="protein sequence ID" value="KAK9423388.1"/>
    <property type="molecule type" value="Genomic_DNA"/>
</dbReference>
<keyword evidence="2" id="KW-0812">Transmembrane</keyword>
<feature type="compositionally biased region" description="Basic and acidic residues" evidence="1">
    <location>
        <begin position="308"/>
        <end position="336"/>
    </location>
</feature>
<feature type="region of interest" description="Disordered" evidence="1">
    <location>
        <begin position="259"/>
        <end position="336"/>
    </location>
</feature>
<keyword evidence="2" id="KW-0472">Membrane</keyword>
<feature type="transmembrane region" description="Helical" evidence="2">
    <location>
        <begin position="12"/>
        <end position="35"/>
    </location>
</feature>
<keyword evidence="2" id="KW-1133">Transmembrane helix</keyword>
<feature type="transmembrane region" description="Helical" evidence="2">
    <location>
        <begin position="82"/>
        <end position="100"/>
    </location>
</feature>
<dbReference type="Proteomes" id="UP001408356">
    <property type="component" value="Unassembled WGS sequence"/>
</dbReference>
<feature type="transmembrane region" description="Helical" evidence="2">
    <location>
        <begin position="149"/>
        <end position="170"/>
    </location>
</feature>
<organism evidence="3 4">
    <name type="scientific">Seiridium unicorne</name>
    <dbReference type="NCBI Taxonomy" id="138068"/>
    <lineage>
        <taxon>Eukaryota</taxon>
        <taxon>Fungi</taxon>
        <taxon>Dikarya</taxon>
        <taxon>Ascomycota</taxon>
        <taxon>Pezizomycotina</taxon>
        <taxon>Sordariomycetes</taxon>
        <taxon>Xylariomycetidae</taxon>
        <taxon>Amphisphaeriales</taxon>
        <taxon>Sporocadaceae</taxon>
        <taxon>Seiridium</taxon>
    </lineage>
</organism>
<evidence type="ECO:0000313" key="4">
    <source>
        <dbReference type="Proteomes" id="UP001408356"/>
    </source>
</evidence>
<proteinExistence type="predicted"/>
<name>A0ABR2V9U8_9PEZI</name>
<protein>
    <recommendedName>
        <fullName evidence="5">MARVEL domain-containing protein</fullName>
    </recommendedName>
</protein>
<feature type="transmembrane region" description="Helical" evidence="2">
    <location>
        <begin position="55"/>
        <end position="75"/>
    </location>
</feature>
<reference evidence="3 4" key="1">
    <citation type="journal article" date="2024" name="J. Plant Pathol.">
        <title>Sequence and assembly of the genome of Seiridium unicorne, isolate CBS 538.82, causal agent of cypress canker disease.</title>
        <authorList>
            <person name="Scali E."/>
            <person name="Rocca G.D."/>
            <person name="Danti R."/>
            <person name="Garbelotto M."/>
            <person name="Barberini S."/>
            <person name="Baroncelli R."/>
            <person name="Emiliani G."/>
        </authorList>
    </citation>
    <scope>NUCLEOTIDE SEQUENCE [LARGE SCALE GENOMIC DNA]</scope>
    <source>
        <strain evidence="3 4">BM-138-508</strain>
    </source>
</reference>